<gene>
    <name evidence="1" type="ORF">EJ08DRAFT_480829</name>
</gene>
<dbReference type="Proteomes" id="UP000800235">
    <property type="component" value="Unassembled WGS sequence"/>
</dbReference>
<dbReference type="AlphaFoldDB" id="A0A9P4NIB8"/>
<evidence type="ECO:0000313" key="1">
    <source>
        <dbReference type="EMBL" id="KAF2422357.1"/>
    </source>
</evidence>
<comment type="caution">
    <text evidence="1">The sequence shown here is derived from an EMBL/GenBank/DDBJ whole genome shotgun (WGS) entry which is preliminary data.</text>
</comment>
<proteinExistence type="predicted"/>
<evidence type="ECO:0000313" key="2">
    <source>
        <dbReference type="Proteomes" id="UP000800235"/>
    </source>
</evidence>
<keyword evidence="2" id="KW-1185">Reference proteome</keyword>
<reference evidence="1" key="1">
    <citation type="journal article" date="2020" name="Stud. Mycol.">
        <title>101 Dothideomycetes genomes: a test case for predicting lifestyles and emergence of pathogens.</title>
        <authorList>
            <person name="Haridas S."/>
            <person name="Albert R."/>
            <person name="Binder M."/>
            <person name="Bloem J."/>
            <person name="Labutti K."/>
            <person name="Salamov A."/>
            <person name="Andreopoulos B."/>
            <person name="Baker S."/>
            <person name="Barry K."/>
            <person name="Bills G."/>
            <person name="Bluhm B."/>
            <person name="Cannon C."/>
            <person name="Castanera R."/>
            <person name="Culley D."/>
            <person name="Daum C."/>
            <person name="Ezra D."/>
            <person name="Gonzalez J."/>
            <person name="Henrissat B."/>
            <person name="Kuo A."/>
            <person name="Liang C."/>
            <person name="Lipzen A."/>
            <person name="Lutzoni F."/>
            <person name="Magnuson J."/>
            <person name="Mondo S."/>
            <person name="Nolan M."/>
            <person name="Ohm R."/>
            <person name="Pangilinan J."/>
            <person name="Park H.-J."/>
            <person name="Ramirez L."/>
            <person name="Alfaro M."/>
            <person name="Sun H."/>
            <person name="Tritt A."/>
            <person name="Yoshinaga Y."/>
            <person name="Zwiers L.-H."/>
            <person name="Turgeon B."/>
            <person name="Goodwin S."/>
            <person name="Spatafora J."/>
            <person name="Crous P."/>
            <person name="Grigoriev I."/>
        </authorList>
    </citation>
    <scope>NUCLEOTIDE SEQUENCE</scope>
    <source>
        <strain evidence="1">CBS 130266</strain>
    </source>
</reference>
<name>A0A9P4NIB8_9PEZI</name>
<accession>A0A9P4NIB8</accession>
<protein>
    <submittedName>
        <fullName evidence="1">Uncharacterized protein</fullName>
    </submittedName>
</protein>
<sequence length="231" mass="25702">MESTTTSRADDDAKSQVLEAIQFFQAEDVNPESAKNQAAAPEDTENKIALIQEYLHHFLINSPTRLITADTIKSNGHYHLIKLRYPLRQTPDPRDHPESNILKRELNADHYAVILCISTVEGRVTGQVYEILLNNDAAGKHPNDQVVTLDVTPVRKYASFVKKTPVVEGYCALGEVSLALAKARIVGEKLLAEYGGKYHLEKNNCKTFVDELWNRMILQCEPGATGQSNGA</sequence>
<organism evidence="1 2">
    <name type="scientific">Tothia fuscella</name>
    <dbReference type="NCBI Taxonomy" id="1048955"/>
    <lineage>
        <taxon>Eukaryota</taxon>
        <taxon>Fungi</taxon>
        <taxon>Dikarya</taxon>
        <taxon>Ascomycota</taxon>
        <taxon>Pezizomycotina</taxon>
        <taxon>Dothideomycetes</taxon>
        <taxon>Pleosporomycetidae</taxon>
        <taxon>Venturiales</taxon>
        <taxon>Cylindrosympodiaceae</taxon>
        <taxon>Tothia</taxon>
    </lineage>
</organism>
<dbReference type="EMBL" id="MU007091">
    <property type="protein sequence ID" value="KAF2422357.1"/>
    <property type="molecule type" value="Genomic_DNA"/>
</dbReference>